<dbReference type="AlphaFoldDB" id="A0A830H3E1"/>
<evidence type="ECO:0000313" key="2">
    <source>
        <dbReference type="EMBL" id="GHP01605.1"/>
    </source>
</evidence>
<feature type="transmembrane region" description="Helical" evidence="1">
    <location>
        <begin position="28"/>
        <end position="47"/>
    </location>
</feature>
<comment type="caution">
    <text evidence="2">The sequence shown here is derived from an EMBL/GenBank/DDBJ whole genome shotgun (WGS) entry which is preliminary data.</text>
</comment>
<keyword evidence="1" id="KW-0812">Transmembrane</keyword>
<gene>
    <name evidence="2" type="ORF">PPROV_000036100</name>
</gene>
<keyword evidence="3" id="KW-1185">Reference proteome</keyword>
<keyword evidence="1" id="KW-1133">Transmembrane helix</keyword>
<dbReference type="EMBL" id="BNJQ01000001">
    <property type="protein sequence ID" value="GHP01605.1"/>
    <property type="molecule type" value="Genomic_DNA"/>
</dbReference>
<evidence type="ECO:0000256" key="1">
    <source>
        <dbReference type="SAM" id="Phobius"/>
    </source>
</evidence>
<proteinExistence type="predicted"/>
<accession>A0A830H3E1</accession>
<protein>
    <submittedName>
        <fullName evidence="2">Uncharacterized protein</fullName>
    </submittedName>
</protein>
<name>A0A830H3E1_9CHLO</name>
<keyword evidence="1" id="KW-0472">Membrane</keyword>
<feature type="transmembrane region" description="Helical" evidence="1">
    <location>
        <begin position="167"/>
        <end position="189"/>
    </location>
</feature>
<organism evidence="2 3">
    <name type="scientific">Pycnococcus provasolii</name>
    <dbReference type="NCBI Taxonomy" id="41880"/>
    <lineage>
        <taxon>Eukaryota</taxon>
        <taxon>Viridiplantae</taxon>
        <taxon>Chlorophyta</taxon>
        <taxon>Pseudoscourfieldiophyceae</taxon>
        <taxon>Pseudoscourfieldiales</taxon>
        <taxon>Pycnococcaceae</taxon>
        <taxon>Pycnococcus</taxon>
    </lineage>
</organism>
<sequence>MELLRHLTSPPPWAFSNVPEMPFTHNSVYAQATMFGGVAMVVSAVILTPIFTLLWSDSFCIGLVVLCTLCGKLGEALAPAFAHEFPSTILALNASDVMLALTLKHTDELTWLTIALLRRTIEDTITYHAARVHGPKVLAWAQGKLTSSMEGEERSSPKKSTAKRKKWLSTAVSLLAALVFPNAATLALAGISISDVPTHRFAAFVLLSTLARLAAFRAAGATLWGGEALAFLHAVCVQHTWKVTVAATVGIFLPLLLPNAVSSFRKKEKQG</sequence>
<dbReference type="Proteomes" id="UP000660262">
    <property type="component" value="Unassembled WGS sequence"/>
</dbReference>
<evidence type="ECO:0000313" key="3">
    <source>
        <dbReference type="Proteomes" id="UP000660262"/>
    </source>
</evidence>
<reference evidence="2" key="1">
    <citation type="submission" date="2020-10" db="EMBL/GenBank/DDBJ databases">
        <title>Unveiling of a novel bifunctional photoreceptor, Dualchrome1, isolated from a cosmopolitan green alga.</title>
        <authorList>
            <person name="Suzuki S."/>
            <person name="Kawachi M."/>
        </authorList>
    </citation>
    <scope>NUCLEOTIDE SEQUENCE</scope>
    <source>
        <strain evidence="2">NIES 2893</strain>
    </source>
</reference>
<feature type="transmembrane region" description="Helical" evidence="1">
    <location>
        <begin position="240"/>
        <end position="261"/>
    </location>
</feature>